<dbReference type="GO" id="GO:0005737">
    <property type="term" value="C:cytoplasm"/>
    <property type="evidence" value="ECO:0007669"/>
    <property type="project" value="UniProtKB-SubCell"/>
</dbReference>
<evidence type="ECO:0000256" key="9">
    <source>
        <dbReference type="ARBA" id="ARBA00023270"/>
    </source>
</evidence>
<comment type="similarity">
    <text evidence="4 11">Belongs to the transaldolase family. Type 2 subfamily.</text>
</comment>
<dbReference type="Gene3D" id="3.20.20.70">
    <property type="entry name" value="Aldolase class I"/>
    <property type="match status" value="1"/>
</dbReference>
<dbReference type="InterPro" id="IPR004732">
    <property type="entry name" value="Transaldolase_2"/>
</dbReference>
<keyword evidence="13" id="KW-1185">Reference proteome</keyword>
<evidence type="ECO:0000313" key="12">
    <source>
        <dbReference type="EMBL" id="TQE96312.1"/>
    </source>
</evidence>
<evidence type="ECO:0000313" key="13">
    <source>
        <dbReference type="Proteomes" id="UP000317371"/>
    </source>
</evidence>
<dbReference type="PROSITE" id="PS00958">
    <property type="entry name" value="TRANSALDOLASE_2"/>
    <property type="match status" value="1"/>
</dbReference>
<keyword evidence="6 11" id="KW-0963">Cytoplasm</keyword>
<name>A0A540VHZ7_9CHLR</name>
<evidence type="ECO:0000256" key="7">
    <source>
        <dbReference type="ARBA" id="ARBA00022679"/>
    </source>
</evidence>
<accession>A0A540VHZ7</accession>
<dbReference type="InterPro" id="IPR001585">
    <property type="entry name" value="TAL/FSA"/>
</dbReference>
<evidence type="ECO:0000256" key="6">
    <source>
        <dbReference type="ARBA" id="ARBA00022490"/>
    </source>
</evidence>
<organism evidence="12 13">
    <name type="scientific">Litorilinea aerophila</name>
    <dbReference type="NCBI Taxonomy" id="1204385"/>
    <lineage>
        <taxon>Bacteria</taxon>
        <taxon>Bacillati</taxon>
        <taxon>Chloroflexota</taxon>
        <taxon>Caldilineae</taxon>
        <taxon>Caldilineales</taxon>
        <taxon>Caldilineaceae</taxon>
        <taxon>Litorilinea</taxon>
    </lineage>
</organism>
<dbReference type="InterPro" id="IPR018225">
    <property type="entry name" value="Transaldolase_AS"/>
</dbReference>
<dbReference type="SUPFAM" id="SSF51569">
    <property type="entry name" value="Aldolase"/>
    <property type="match status" value="1"/>
</dbReference>
<comment type="catalytic activity">
    <reaction evidence="10 11">
        <text>D-sedoheptulose 7-phosphate + D-glyceraldehyde 3-phosphate = D-erythrose 4-phosphate + beta-D-fructose 6-phosphate</text>
        <dbReference type="Rhea" id="RHEA:17053"/>
        <dbReference type="ChEBI" id="CHEBI:16897"/>
        <dbReference type="ChEBI" id="CHEBI:57483"/>
        <dbReference type="ChEBI" id="CHEBI:57634"/>
        <dbReference type="ChEBI" id="CHEBI:59776"/>
        <dbReference type="EC" id="2.2.1.2"/>
    </reaction>
</comment>
<dbReference type="Pfam" id="PF00923">
    <property type="entry name" value="TAL_FSA"/>
    <property type="match status" value="1"/>
</dbReference>
<proteinExistence type="inferred from homology"/>
<dbReference type="AlphaFoldDB" id="A0A540VHZ7"/>
<evidence type="ECO:0000256" key="11">
    <source>
        <dbReference type="HAMAP-Rule" id="MF_00493"/>
    </source>
</evidence>
<evidence type="ECO:0000256" key="1">
    <source>
        <dbReference type="ARBA" id="ARBA00003518"/>
    </source>
</evidence>
<comment type="pathway">
    <text evidence="3 11">Carbohydrate degradation; pentose phosphate pathway; D-glyceraldehyde 3-phosphate and beta-D-fructose 6-phosphate from D-ribose 5-phosphate and D-xylulose 5-phosphate (non-oxidative stage): step 2/3.</text>
</comment>
<evidence type="ECO:0000256" key="5">
    <source>
        <dbReference type="ARBA" id="ARBA00013151"/>
    </source>
</evidence>
<dbReference type="GO" id="GO:0006098">
    <property type="term" value="P:pentose-phosphate shunt"/>
    <property type="evidence" value="ECO:0007669"/>
    <property type="project" value="UniProtKB-UniRule"/>
</dbReference>
<dbReference type="CDD" id="cd00955">
    <property type="entry name" value="Transaldolase_like"/>
    <property type="match status" value="1"/>
</dbReference>
<dbReference type="UniPathway" id="UPA00115">
    <property type="reaction ID" value="UER00414"/>
</dbReference>
<dbReference type="PIRSF" id="PIRSF036915">
    <property type="entry name" value="Trnald_Bac_Plnt"/>
    <property type="match status" value="1"/>
</dbReference>
<dbReference type="RefSeq" id="WP_141609457.1">
    <property type="nucleotide sequence ID" value="NZ_VIGC02000008.1"/>
</dbReference>
<comment type="caution">
    <text evidence="12">The sequence shown here is derived from an EMBL/GenBank/DDBJ whole genome shotgun (WGS) entry which is preliminary data.</text>
</comment>
<dbReference type="GO" id="GO:0004801">
    <property type="term" value="F:transaldolase activity"/>
    <property type="evidence" value="ECO:0007669"/>
    <property type="project" value="UniProtKB-UniRule"/>
</dbReference>
<evidence type="ECO:0000256" key="4">
    <source>
        <dbReference type="ARBA" id="ARBA00008426"/>
    </source>
</evidence>
<dbReference type="PANTHER" id="PTHR10683:SF31">
    <property type="entry name" value="TRANSALDOLASE"/>
    <property type="match status" value="1"/>
</dbReference>
<dbReference type="EMBL" id="VIGC01000008">
    <property type="protein sequence ID" value="TQE96312.1"/>
    <property type="molecule type" value="Genomic_DNA"/>
</dbReference>
<dbReference type="InterPro" id="IPR013785">
    <property type="entry name" value="Aldolase_TIM"/>
</dbReference>
<gene>
    <name evidence="11 12" type="primary">tal</name>
    <name evidence="12" type="ORF">FKZ61_07400</name>
</gene>
<keyword evidence="7 11" id="KW-0808">Transferase</keyword>
<dbReference type="GO" id="GO:0005975">
    <property type="term" value="P:carbohydrate metabolic process"/>
    <property type="evidence" value="ECO:0007669"/>
    <property type="project" value="InterPro"/>
</dbReference>
<keyword evidence="8 11" id="KW-0570">Pentose shunt</keyword>
<comment type="function">
    <text evidence="1 11">Transaldolase is important for the balance of metabolites in the pentose-phosphate pathway.</text>
</comment>
<dbReference type="Proteomes" id="UP000317371">
    <property type="component" value="Unassembled WGS sequence"/>
</dbReference>
<reference evidence="12 13" key="1">
    <citation type="submission" date="2019-06" db="EMBL/GenBank/DDBJ databases">
        <title>Genome sequence of Litorilinea aerophila BAA-2444.</title>
        <authorList>
            <person name="Maclea K.S."/>
            <person name="Maurais E.G."/>
            <person name="Iannazzi L.C."/>
        </authorList>
    </citation>
    <scope>NUCLEOTIDE SEQUENCE [LARGE SCALE GENOMIC DNA]</scope>
    <source>
        <strain evidence="12 13">ATCC BAA-2444</strain>
    </source>
</reference>
<dbReference type="HAMAP" id="MF_00493">
    <property type="entry name" value="Transaldolase_2"/>
    <property type="match status" value="1"/>
</dbReference>
<dbReference type="PANTHER" id="PTHR10683">
    <property type="entry name" value="TRANSALDOLASE"/>
    <property type="match status" value="1"/>
</dbReference>
<comment type="subcellular location">
    <subcellularLocation>
        <location evidence="2 11">Cytoplasm</location>
    </subcellularLocation>
</comment>
<evidence type="ECO:0000256" key="2">
    <source>
        <dbReference type="ARBA" id="ARBA00004496"/>
    </source>
</evidence>
<evidence type="ECO:0000256" key="3">
    <source>
        <dbReference type="ARBA" id="ARBA00004857"/>
    </source>
</evidence>
<evidence type="ECO:0000256" key="8">
    <source>
        <dbReference type="ARBA" id="ARBA00023126"/>
    </source>
</evidence>
<evidence type="ECO:0000256" key="10">
    <source>
        <dbReference type="ARBA" id="ARBA00048810"/>
    </source>
</evidence>
<dbReference type="NCBIfam" id="TIGR00876">
    <property type="entry name" value="tal_mycobact"/>
    <property type="match status" value="1"/>
</dbReference>
<dbReference type="NCBIfam" id="NF002881">
    <property type="entry name" value="PRK03343.1"/>
    <property type="match status" value="1"/>
</dbReference>
<dbReference type="PROSITE" id="PS01054">
    <property type="entry name" value="TRANSALDOLASE_1"/>
    <property type="match status" value="1"/>
</dbReference>
<protein>
    <recommendedName>
        <fullName evidence="5 11">Transaldolase</fullName>
        <ecNumber evidence="5 11">2.2.1.2</ecNumber>
    </recommendedName>
</protein>
<dbReference type="OrthoDB" id="140919at2"/>
<feature type="active site" description="Schiff-base intermediate with substrate" evidence="11">
    <location>
        <position position="138"/>
    </location>
</feature>
<sequence>MSILRELQQHGQSVWLDYIERGMVQSGELARLVEEGVTGVTSNPTIFQQAISQSDAYQDELAALVRVEQDEKAIFETLAIADIQAAADILRPVYESAQRRDGYVSIEVAPDLAYDTQGTVQEAKRLFAQVDRPNVMVKVPATQAGIDAIRQLIAAGLNINVTLIFSRERYAAVRQAFLQGLEERLAAGHPIDHVASVASFFVSRVDTNVDARLEALAKAHPDRAESIRGWMGKAAVANAKLAYRDFQQEFQGERWEKLVAAGAQVQRPLWASTSTKNPAYPDLLYVEPLIGPHTVNTMPPKTLDALRDHGRVARTVDQDLDQAEATMAELARLGIDFQEVTEELEREGVQKFADSYNELLDAIAQRRKELLAVS</sequence>
<dbReference type="InParanoid" id="A0A540VHZ7"/>
<dbReference type="EC" id="2.2.1.2" evidence="5 11"/>
<keyword evidence="9 11" id="KW-0704">Schiff base</keyword>